<evidence type="ECO:0000313" key="2">
    <source>
        <dbReference type="Proteomes" id="UP001589748"/>
    </source>
</evidence>
<reference evidence="1 2" key="1">
    <citation type="submission" date="2024-09" db="EMBL/GenBank/DDBJ databases">
        <authorList>
            <person name="Sun Q."/>
            <person name="Mori K."/>
        </authorList>
    </citation>
    <scope>NUCLEOTIDE SEQUENCE [LARGE SCALE GENOMIC DNA]</scope>
    <source>
        <strain evidence="1 2">TISTR 1856</strain>
    </source>
</reference>
<keyword evidence="2" id="KW-1185">Reference proteome</keyword>
<comment type="caution">
    <text evidence="1">The sequence shown here is derived from an EMBL/GenBank/DDBJ whole genome shotgun (WGS) entry which is preliminary data.</text>
</comment>
<protein>
    <submittedName>
        <fullName evidence="1">Uncharacterized protein</fullName>
    </submittedName>
</protein>
<dbReference type="Proteomes" id="UP001589748">
    <property type="component" value="Unassembled WGS sequence"/>
</dbReference>
<evidence type="ECO:0000313" key="1">
    <source>
        <dbReference type="EMBL" id="MFB9378619.1"/>
    </source>
</evidence>
<proteinExistence type="predicted"/>
<dbReference type="RefSeq" id="WP_380136697.1">
    <property type="nucleotide sequence ID" value="NZ_JBHLUI010000008.1"/>
</dbReference>
<organism evidence="1 2">
    <name type="scientific">Kineococcus gynurae</name>
    <dbReference type="NCBI Taxonomy" id="452979"/>
    <lineage>
        <taxon>Bacteria</taxon>
        <taxon>Bacillati</taxon>
        <taxon>Actinomycetota</taxon>
        <taxon>Actinomycetes</taxon>
        <taxon>Kineosporiales</taxon>
        <taxon>Kineosporiaceae</taxon>
        <taxon>Kineococcus</taxon>
    </lineage>
</organism>
<accession>A0ABV5LX03</accession>
<dbReference type="EMBL" id="JBHMDM010000007">
    <property type="protein sequence ID" value="MFB9378619.1"/>
    <property type="molecule type" value="Genomic_DNA"/>
</dbReference>
<name>A0ABV5LX03_9ACTN</name>
<sequence>MTLAPNLDAWSWWWSCLPAPVRAELLEHGWGEPLPPHLLVEVREAPGALEEVTVHVPVVLSAGIRRVRARPRQVLTDDFAVWLDEQRSTRW</sequence>
<gene>
    <name evidence="1" type="ORF">ACFFVI_16775</name>
</gene>